<sequence>MLIIKLITLPPSVIKQVLSCIPKGCLGYFLDCKALVPSVLPYIQEHVMMRDVGYAENQAPNMKRFMKPFVDAPFCWQIIVLQIQIAVLHNFQAAEEYAKQKKSKSKGRVLPPRQEELAEPTMEDIMAWGVRYLPLFCKIDLLHIVAEFEDVELCASDCYV</sequence>
<dbReference type="EMBL" id="QLNQ01000024">
    <property type="protein sequence ID" value="RCK63298.1"/>
    <property type="molecule type" value="Genomic_DNA"/>
</dbReference>
<gene>
    <name evidence="1" type="ORF">Cantr_09968</name>
</gene>
<keyword evidence="2" id="KW-1185">Reference proteome</keyword>
<name>A0A367YBS1_9ASCO</name>
<protein>
    <submittedName>
        <fullName evidence="1">Uncharacterized protein</fullName>
    </submittedName>
</protein>
<accession>A0A367YBS1</accession>
<evidence type="ECO:0000313" key="2">
    <source>
        <dbReference type="Proteomes" id="UP000253472"/>
    </source>
</evidence>
<reference evidence="1 2" key="1">
    <citation type="submission" date="2018-06" db="EMBL/GenBank/DDBJ databases">
        <title>Whole genome sequencing of Candida tropicalis (genome annotated by CSBL at Korea University).</title>
        <authorList>
            <person name="Ahn J."/>
        </authorList>
    </citation>
    <scope>NUCLEOTIDE SEQUENCE [LARGE SCALE GENOMIC DNA]</scope>
    <source>
        <strain evidence="1 2">ATCC 20962</strain>
    </source>
</reference>
<evidence type="ECO:0000313" key="1">
    <source>
        <dbReference type="EMBL" id="RCK63298.1"/>
    </source>
</evidence>
<organism evidence="1 2">
    <name type="scientific">Candida viswanathii</name>
    <dbReference type="NCBI Taxonomy" id="5486"/>
    <lineage>
        <taxon>Eukaryota</taxon>
        <taxon>Fungi</taxon>
        <taxon>Dikarya</taxon>
        <taxon>Ascomycota</taxon>
        <taxon>Saccharomycotina</taxon>
        <taxon>Pichiomycetes</taxon>
        <taxon>Debaryomycetaceae</taxon>
        <taxon>Candida/Lodderomyces clade</taxon>
        <taxon>Candida</taxon>
    </lineage>
</organism>
<dbReference type="Proteomes" id="UP000253472">
    <property type="component" value="Unassembled WGS sequence"/>
</dbReference>
<comment type="caution">
    <text evidence="1">The sequence shown here is derived from an EMBL/GenBank/DDBJ whole genome shotgun (WGS) entry which is preliminary data.</text>
</comment>
<proteinExistence type="predicted"/>
<dbReference type="AlphaFoldDB" id="A0A367YBS1"/>